<dbReference type="InterPro" id="IPR023795">
    <property type="entry name" value="Serpin_CS"/>
</dbReference>
<sequence length="289" mass="32315">MALANLLVVKKGLKSKLLPQFMEFIKSDGAFRTLVDELDEGLVARSNDWVRSQTNGKISKVLDSNAAEEDAKMLLLNAIHFKGDWWERFEKRLSYNGTFKNADGTDTDMKFMFKRRHFEYALDPALKTHVISLPYKDVKARFILLVPLKRAGVKTLSSLLTASEWARVMGTLRNTSVALSMPKFVVSKQYNLIKPLEQLGVKKIFSEEADLSGMLGTKDLFVSAMEQVSKLKLDEEGSETDSATLMRISGKAAEEGESVSADHPFIFAVTVGKQNDILFMGQVNKLPPT</sequence>
<dbReference type="GO" id="GO:0004867">
    <property type="term" value="F:serine-type endopeptidase inhibitor activity"/>
    <property type="evidence" value="ECO:0007669"/>
    <property type="project" value="UniProtKB-KW"/>
</dbReference>
<dbReference type="PANTHER" id="PTHR11461:SF211">
    <property type="entry name" value="GH10112P-RELATED"/>
    <property type="match status" value="1"/>
</dbReference>
<evidence type="ECO:0000256" key="6">
    <source>
        <dbReference type="ARBA" id="ARBA00023180"/>
    </source>
</evidence>
<feature type="domain" description="Serpin" evidence="8">
    <location>
        <begin position="1"/>
        <end position="286"/>
    </location>
</feature>
<dbReference type="AlphaFoldDB" id="A0A0E9Y1Q4"/>
<dbReference type="InterPro" id="IPR023796">
    <property type="entry name" value="Serpin_dom"/>
</dbReference>
<proteinExistence type="inferred from homology"/>
<dbReference type="CDD" id="cd00172">
    <property type="entry name" value="serpin"/>
    <property type="match status" value="1"/>
</dbReference>
<comment type="subcellular location">
    <subcellularLocation>
        <location evidence="1">Secreted</location>
    </subcellularLocation>
</comment>
<dbReference type="InterPro" id="IPR000215">
    <property type="entry name" value="Serpin_fam"/>
</dbReference>
<name>A0A0E9Y1Q4_AMBAM</name>
<comment type="similarity">
    <text evidence="2 7">Belongs to the serpin family.</text>
</comment>
<evidence type="ECO:0000313" key="9">
    <source>
        <dbReference type="EMBL" id="JAI08770.1"/>
    </source>
</evidence>
<dbReference type="InterPro" id="IPR042185">
    <property type="entry name" value="Serpin_sf_2"/>
</dbReference>
<keyword evidence="6" id="KW-0325">Glycoprotein</keyword>
<evidence type="ECO:0000256" key="1">
    <source>
        <dbReference type="ARBA" id="ARBA00004613"/>
    </source>
</evidence>
<reference evidence="9" key="2">
    <citation type="submission" date="2014-02" db="EMBL/GenBank/DDBJ databases">
        <title>Intra- and inter-species comparative analysis of male and female Amblyomma americanum serine protease inhibitors (serpins).</title>
        <authorList>
            <person name="Porter L."/>
            <person name="Kim T."/>
            <person name="Radulovic Z."/>
            <person name="Braz G."/>
            <person name="Vaz I.D.S.Jr."/>
            <person name="Mulenga A."/>
        </authorList>
    </citation>
    <scope>NUCLEOTIDE SEQUENCE</scope>
</reference>
<dbReference type="InterPro" id="IPR042178">
    <property type="entry name" value="Serpin_sf_1"/>
</dbReference>
<dbReference type="Pfam" id="PF00079">
    <property type="entry name" value="Serpin"/>
    <property type="match status" value="1"/>
</dbReference>
<evidence type="ECO:0000256" key="2">
    <source>
        <dbReference type="ARBA" id="ARBA00009500"/>
    </source>
</evidence>
<evidence type="ECO:0000256" key="3">
    <source>
        <dbReference type="ARBA" id="ARBA00022525"/>
    </source>
</evidence>
<evidence type="ECO:0000256" key="4">
    <source>
        <dbReference type="ARBA" id="ARBA00022690"/>
    </source>
</evidence>
<dbReference type="PROSITE" id="PS00284">
    <property type="entry name" value="SERPIN"/>
    <property type="match status" value="1"/>
</dbReference>
<accession>A0A0E9Y1Q4</accession>
<dbReference type="InterPro" id="IPR036186">
    <property type="entry name" value="Serpin_sf"/>
</dbReference>
<keyword evidence="5" id="KW-0722">Serine protease inhibitor</keyword>
<reference evidence="9" key="1">
    <citation type="submission" date="2014-02" db="EMBL/GenBank/DDBJ databases">
        <title>Comparative bioinformatics, temporal and spatial expression analyses of Ixodes scapularis organic anion transporting polypeptides.</title>
        <authorList>
            <person name="Radulovic Z."/>
            <person name="Porter L."/>
            <person name="Kim T."/>
            <person name="Mulenga A."/>
        </authorList>
    </citation>
    <scope>NUCLEOTIDE SEQUENCE</scope>
</reference>
<protein>
    <submittedName>
        <fullName evidence="9">Serine protease inhibitor</fullName>
    </submittedName>
</protein>
<dbReference type="SMART" id="SM00093">
    <property type="entry name" value="SERPIN"/>
    <property type="match status" value="1"/>
</dbReference>
<keyword evidence="3" id="KW-0964">Secreted</keyword>
<dbReference type="SUPFAM" id="SSF56574">
    <property type="entry name" value="Serpins"/>
    <property type="match status" value="1"/>
</dbReference>
<dbReference type="GO" id="GO:0005615">
    <property type="term" value="C:extracellular space"/>
    <property type="evidence" value="ECO:0007669"/>
    <property type="project" value="InterPro"/>
</dbReference>
<keyword evidence="4" id="KW-0646">Protease inhibitor</keyword>
<evidence type="ECO:0000256" key="7">
    <source>
        <dbReference type="RuleBase" id="RU000411"/>
    </source>
</evidence>
<dbReference type="EMBL" id="GAYW01000208">
    <property type="protein sequence ID" value="JAI08770.1"/>
    <property type="molecule type" value="Transcribed_RNA"/>
</dbReference>
<organism evidence="9">
    <name type="scientific">Amblyomma americanum</name>
    <name type="common">Lone star tick</name>
    <dbReference type="NCBI Taxonomy" id="6943"/>
    <lineage>
        <taxon>Eukaryota</taxon>
        <taxon>Metazoa</taxon>
        <taxon>Ecdysozoa</taxon>
        <taxon>Arthropoda</taxon>
        <taxon>Chelicerata</taxon>
        <taxon>Arachnida</taxon>
        <taxon>Acari</taxon>
        <taxon>Parasitiformes</taxon>
        <taxon>Ixodida</taxon>
        <taxon>Ixodoidea</taxon>
        <taxon>Ixodidae</taxon>
        <taxon>Amblyomminae</taxon>
        <taxon>Amblyomma</taxon>
    </lineage>
</organism>
<evidence type="ECO:0000256" key="5">
    <source>
        <dbReference type="ARBA" id="ARBA00022900"/>
    </source>
</evidence>
<dbReference type="Gene3D" id="2.30.39.10">
    <property type="entry name" value="Alpha-1-antitrypsin, domain 1"/>
    <property type="match status" value="1"/>
</dbReference>
<dbReference type="PANTHER" id="PTHR11461">
    <property type="entry name" value="SERINE PROTEASE INHIBITOR, SERPIN"/>
    <property type="match status" value="1"/>
</dbReference>
<evidence type="ECO:0000259" key="8">
    <source>
        <dbReference type="SMART" id="SM00093"/>
    </source>
</evidence>
<dbReference type="Gene3D" id="3.30.497.10">
    <property type="entry name" value="Antithrombin, subunit I, domain 2"/>
    <property type="match status" value="1"/>
</dbReference>